<accession>A0A645DGQ9</accession>
<gene>
    <name evidence="1" type="ORF">SDC9_135758</name>
</gene>
<comment type="caution">
    <text evidence="1">The sequence shown here is derived from an EMBL/GenBank/DDBJ whole genome shotgun (WGS) entry which is preliminary data.</text>
</comment>
<protein>
    <submittedName>
        <fullName evidence="1">Uncharacterized protein</fullName>
    </submittedName>
</protein>
<organism evidence="1">
    <name type="scientific">bioreactor metagenome</name>
    <dbReference type="NCBI Taxonomy" id="1076179"/>
    <lineage>
        <taxon>unclassified sequences</taxon>
        <taxon>metagenomes</taxon>
        <taxon>ecological metagenomes</taxon>
    </lineage>
</organism>
<dbReference type="EMBL" id="VSSQ01036236">
    <property type="protein sequence ID" value="MPM88654.1"/>
    <property type="molecule type" value="Genomic_DNA"/>
</dbReference>
<sequence length="91" mass="10336">MIRIKTQRMPRGYILRVRHIKAGDDGFHARNLPGFAAIDPLYEAIGNGAVQNLCVQRVLGNHILYEFRRTHDLLHGVRFLYGLPDTHVASS</sequence>
<name>A0A645DGQ9_9ZZZZ</name>
<evidence type="ECO:0000313" key="1">
    <source>
        <dbReference type="EMBL" id="MPM88654.1"/>
    </source>
</evidence>
<proteinExistence type="predicted"/>
<reference evidence="1" key="1">
    <citation type="submission" date="2019-08" db="EMBL/GenBank/DDBJ databases">
        <authorList>
            <person name="Kucharzyk K."/>
            <person name="Murdoch R.W."/>
            <person name="Higgins S."/>
            <person name="Loffler F."/>
        </authorList>
    </citation>
    <scope>NUCLEOTIDE SEQUENCE</scope>
</reference>
<dbReference type="AlphaFoldDB" id="A0A645DGQ9"/>